<gene>
    <name evidence="1" type="ORF">NUW58_g5626</name>
</gene>
<name>A0ACC1P0U5_9PEZI</name>
<comment type="caution">
    <text evidence="1">The sequence shown here is derived from an EMBL/GenBank/DDBJ whole genome shotgun (WGS) entry which is preliminary data.</text>
</comment>
<sequence>MFLFDNAHRCTNIVLGSKDAFLKTLEWYMTRSTLGKSVVGDSQDERRKLLMNLAALLKSLGSTLEPVWTEGTAHAMPEFDKVNAFQRSLRTVLTDWLFSSKKEQQESLPPPQEPKTAYITLAGSFEPLPEDMAHSQRMLKKRIKIDVESQGRPEAIRAQARERLIEEYLTYPSRTLYLFSKRVRMMILGQENEGYLHSATASALPRPKDPEDIIAQALHNKMVPEKLNRLLYKTTMNDIDRTNYPISENELWKTPTPSLEGALRLQMIRKFVFDLPGLLKECGIAEIERLALSQELKIRQQNLNKIKGLPYPFIDDDQKIELLTRVMAKPMFREALEGTVEATMLDKLEDVIFKTSYPSPPIKPPI</sequence>
<reference evidence="1" key="1">
    <citation type="submission" date="2022-10" db="EMBL/GenBank/DDBJ databases">
        <title>Genome Sequence of Xylaria curta.</title>
        <authorList>
            <person name="Buettner E."/>
        </authorList>
    </citation>
    <scope>NUCLEOTIDE SEQUENCE</scope>
    <source>
        <strain evidence="1">Babe10</strain>
    </source>
</reference>
<organism evidence="1 2">
    <name type="scientific">Xylaria curta</name>
    <dbReference type="NCBI Taxonomy" id="42375"/>
    <lineage>
        <taxon>Eukaryota</taxon>
        <taxon>Fungi</taxon>
        <taxon>Dikarya</taxon>
        <taxon>Ascomycota</taxon>
        <taxon>Pezizomycotina</taxon>
        <taxon>Sordariomycetes</taxon>
        <taxon>Xylariomycetidae</taxon>
        <taxon>Xylariales</taxon>
        <taxon>Xylariaceae</taxon>
        <taxon>Xylaria</taxon>
    </lineage>
</organism>
<proteinExistence type="predicted"/>
<dbReference type="Proteomes" id="UP001143856">
    <property type="component" value="Unassembled WGS sequence"/>
</dbReference>
<accession>A0ACC1P0U5</accession>
<evidence type="ECO:0000313" key="1">
    <source>
        <dbReference type="EMBL" id="KAJ2985272.1"/>
    </source>
</evidence>
<keyword evidence="2" id="KW-1185">Reference proteome</keyword>
<protein>
    <submittedName>
        <fullName evidence="1">Uncharacterized protein</fullName>
    </submittedName>
</protein>
<dbReference type="EMBL" id="JAPDGR010001133">
    <property type="protein sequence ID" value="KAJ2985272.1"/>
    <property type="molecule type" value="Genomic_DNA"/>
</dbReference>
<evidence type="ECO:0000313" key="2">
    <source>
        <dbReference type="Proteomes" id="UP001143856"/>
    </source>
</evidence>